<evidence type="ECO:0000256" key="6">
    <source>
        <dbReference type="ARBA" id="ARBA00022989"/>
    </source>
</evidence>
<dbReference type="Proteomes" id="UP000198253">
    <property type="component" value="Chromosome I"/>
</dbReference>
<feature type="transmembrane region" description="Helical" evidence="8">
    <location>
        <begin position="285"/>
        <end position="303"/>
    </location>
</feature>
<keyword evidence="10" id="KW-1185">Reference proteome</keyword>
<organism evidence="9 10">
    <name type="scientific">Micromonospora echinospora</name>
    <name type="common">Micromonospora purpurea</name>
    <dbReference type="NCBI Taxonomy" id="1877"/>
    <lineage>
        <taxon>Bacteria</taxon>
        <taxon>Bacillati</taxon>
        <taxon>Actinomycetota</taxon>
        <taxon>Actinomycetes</taxon>
        <taxon>Micromonosporales</taxon>
        <taxon>Micromonosporaceae</taxon>
        <taxon>Micromonospora</taxon>
    </lineage>
</organism>
<dbReference type="PANTHER" id="PTHR33908:SF11">
    <property type="entry name" value="MEMBRANE PROTEIN"/>
    <property type="match status" value="1"/>
</dbReference>
<reference evidence="10" key="1">
    <citation type="submission" date="2016-06" db="EMBL/GenBank/DDBJ databases">
        <authorList>
            <person name="Varghese N."/>
            <person name="Submissions Spin"/>
        </authorList>
    </citation>
    <scope>NUCLEOTIDE SEQUENCE [LARGE SCALE GENOMIC DNA]</scope>
    <source>
        <strain evidence="10">DSM 43816</strain>
    </source>
</reference>
<sequence length="486" mass="51604">MAQPRPRETRRAAGAILTCAVLAALLRLPFARTGLSMDEGGCAHVAREWARGVPLYREAWLDRPQGLLLTYRLLLGLDPDGGAIRVGAVAAGAMITVLVGLTGWLLAGRRTGTVAAALYAVVGVAPRIEGFTLNGELLASVPAALAVTAALLWRRYHTRAWLVVAGIAAGGAVTMKPSGLDGFTAALAVLAVTTGRHRRGYAILLAGAALPVGLCALHGATIGWSRYWHALVGYQVAALGGTNTGVDDRGTALLHSLHTVAPELAALTVAATIGLWAVRQHRTTAATVAAWLAGGLVGVNLGGSYWPHYWVQLLPPLTVLAAVAVTTVGARRPGVRAAAFGAVLLPQVAWLVALVPASPAQRDRAVPYAEAARRDARIAAVIRAGTRPEDQIFVLVSQANIYFLADRRTDYPYLWGKPIEKIPDALPRLRTMLDGPNRPRVVMLNNAPARVDPTGQVERILAEHYRPWREVEGVSLLRAVPDNPPR</sequence>
<dbReference type="InParanoid" id="A0A1C4Y9Q1"/>
<gene>
    <name evidence="9" type="ORF">GA0070618_3724</name>
</gene>
<evidence type="ECO:0000256" key="5">
    <source>
        <dbReference type="ARBA" id="ARBA00022692"/>
    </source>
</evidence>
<dbReference type="OrthoDB" id="3778591at2"/>
<evidence type="ECO:0000313" key="10">
    <source>
        <dbReference type="Proteomes" id="UP000198253"/>
    </source>
</evidence>
<evidence type="ECO:0000256" key="3">
    <source>
        <dbReference type="ARBA" id="ARBA00022676"/>
    </source>
</evidence>
<feature type="transmembrane region" description="Helical" evidence="8">
    <location>
        <begin position="201"/>
        <end position="224"/>
    </location>
</feature>
<feature type="transmembrane region" description="Helical" evidence="8">
    <location>
        <begin position="309"/>
        <end position="330"/>
    </location>
</feature>
<evidence type="ECO:0000256" key="2">
    <source>
        <dbReference type="ARBA" id="ARBA00022475"/>
    </source>
</evidence>
<feature type="transmembrane region" description="Helical" evidence="8">
    <location>
        <begin position="12"/>
        <end position="30"/>
    </location>
</feature>
<feature type="transmembrane region" description="Helical" evidence="8">
    <location>
        <begin position="83"/>
        <end position="107"/>
    </location>
</feature>
<evidence type="ECO:0000256" key="8">
    <source>
        <dbReference type="SAM" id="Phobius"/>
    </source>
</evidence>
<dbReference type="InterPro" id="IPR050297">
    <property type="entry name" value="LipidA_mod_glycosyltrf_83"/>
</dbReference>
<protein>
    <recommendedName>
        <fullName evidence="11">Dolichyl-phosphate-mannose-protein mannosyltransferase</fullName>
    </recommendedName>
</protein>
<dbReference type="GO" id="GO:0005886">
    <property type="term" value="C:plasma membrane"/>
    <property type="evidence" value="ECO:0007669"/>
    <property type="project" value="UniProtKB-SubCell"/>
</dbReference>
<dbReference type="PANTHER" id="PTHR33908">
    <property type="entry name" value="MANNOSYLTRANSFERASE YKCB-RELATED"/>
    <property type="match status" value="1"/>
</dbReference>
<dbReference type="RefSeq" id="WP_088982758.1">
    <property type="nucleotide sequence ID" value="NZ_LT607413.1"/>
</dbReference>
<dbReference type="GO" id="GO:0016763">
    <property type="term" value="F:pentosyltransferase activity"/>
    <property type="evidence" value="ECO:0007669"/>
    <property type="project" value="TreeGrafter"/>
</dbReference>
<feature type="transmembrane region" description="Helical" evidence="8">
    <location>
        <begin position="337"/>
        <end position="357"/>
    </location>
</feature>
<evidence type="ECO:0008006" key="11">
    <source>
        <dbReference type="Google" id="ProtNLM"/>
    </source>
</evidence>
<keyword evidence="2" id="KW-1003">Cell membrane</keyword>
<evidence type="ECO:0000256" key="1">
    <source>
        <dbReference type="ARBA" id="ARBA00004651"/>
    </source>
</evidence>
<evidence type="ECO:0000256" key="7">
    <source>
        <dbReference type="ARBA" id="ARBA00023136"/>
    </source>
</evidence>
<dbReference type="GO" id="GO:0009103">
    <property type="term" value="P:lipopolysaccharide biosynthetic process"/>
    <property type="evidence" value="ECO:0007669"/>
    <property type="project" value="UniProtKB-ARBA"/>
</dbReference>
<evidence type="ECO:0000313" key="9">
    <source>
        <dbReference type="EMBL" id="SCF17462.1"/>
    </source>
</evidence>
<keyword evidence="6 8" id="KW-1133">Transmembrane helix</keyword>
<proteinExistence type="predicted"/>
<evidence type="ECO:0000256" key="4">
    <source>
        <dbReference type="ARBA" id="ARBA00022679"/>
    </source>
</evidence>
<keyword evidence="5 8" id="KW-0812">Transmembrane</keyword>
<comment type="subcellular location">
    <subcellularLocation>
        <location evidence="1">Cell membrane</location>
        <topology evidence="1">Multi-pass membrane protein</topology>
    </subcellularLocation>
</comment>
<dbReference type="AlphaFoldDB" id="A0A1C4Y9Q1"/>
<accession>A0A1C4Y9Q1</accession>
<keyword evidence="7 8" id="KW-0472">Membrane</keyword>
<keyword evidence="4" id="KW-0808">Transferase</keyword>
<dbReference type="EMBL" id="LT607413">
    <property type="protein sequence ID" value="SCF17462.1"/>
    <property type="molecule type" value="Genomic_DNA"/>
</dbReference>
<name>A0A1C4Y9Q1_MICEC</name>
<feature type="transmembrane region" description="Helical" evidence="8">
    <location>
        <begin position="260"/>
        <end position="278"/>
    </location>
</feature>
<keyword evidence="3" id="KW-0328">Glycosyltransferase</keyword>